<accession>Q67MH4</accession>
<gene>
    <name evidence="1" type="ordered locus">STH2134</name>
</gene>
<protein>
    <submittedName>
        <fullName evidence="1">Uncharacterized protein</fullName>
    </submittedName>
</protein>
<evidence type="ECO:0000313" key="1">
    <source>
        <dbReference type="EMBL" id="BAD41119.1"/>
    </source>
</evidence>
<dbReference type="AlphaFoldDB" id="Q67MH4"/>
<sequence>MGSPAEGWPLPDAHDGIDLFRGGQLLRNAAEAYGRALTPEEYWWLGVGLAAATLAELGGREYAARRIQQLLGRLGGPGDPEEWFEQFHNELAALDAEGLLWPLYQRDERGKMARTDAVVAAGFDADAGWALALAHLAIARAVLEERQEAIPTLAEVIADLIEGAPAAEHLPRVQAALGMQPEGAEEP</sequence>
<keyword evidence="2" id="KW-1185">Reference proteome</keyword>
<name>Q67MH4_SYMTH</name>
<proteinExistence type="predicted"/>
<dbReference type="Proteomes" id="UP000000417">
    <property type="component" value="Chromosome"/>
</dbReference>
<evidence type="ECO:0000313" key="2">
    <source>
        <dbReference type="Proteomes" id="UP000000417"/>
    </source>
</evidence>
<dbReference type="KEGG" id="sth:STH2134"/>
<dbReference type="EMBL" id="AP006840">
    <property type="protein sequence ID" value="BAD41119.1"/>
    <property type="molecule type" value="Genomic_DNA"/>
</dbReference>
<organism evidence="1 2">
    <name type="scientific">Symbiobacterium thermophilum (strain DSM 24528 / JCM 14929 / IAM 14863 / T)</name>
    <dbReference type="NCBI Taxonomy" id="292459"/>
    <lineage>
        <taxon>Bacteria</taxon>
        <taxon>Bacillati</taxon>
        <taxon>Bacillota</taxon>
        <taxon>Clostridia</taxon>
        <taxon>Eubacteriales</taxon>
        <taxon>Symbiobacteriaceae</taxon>
        <taxon>Symbiobacterium</taxon>
    </lineage>
</organism>
<reference evidence="1 2" key="1">
    <citation type="journal article" date="2004" name="Nucleic Acids Res.">
        <title>Genome sequence of Symbiobacterium thermophilum, an uncultivable bacterium that depends on microbial commensalism.</title>
        <authorList>
            <person name="Ueda K."/>
            <person name="Yamashita A."/>
            <person name="Ishikawa J."/>
            <person name="Shimada M."/>
            <person name="Watsuji T."/>
            <person name="Morimura K."/>
            <person name="Ikeda H."/>
            <person name="Hattori M."/>
            <person name="Beppu T."/>
        </authorList>
    </citation>
    <scope>NUCLEOTIDE SEQUENCE [LARGE SCALE GENOMIC DNA]</scope>
    <source>
        <strain evidence="2">T / IAM 14863</strain>
    </source>
</reference>
<dbReference type="HOGENOM" id="CLU_1446971_0_0_9"/>